<dbReference type="GeneTree" id="ENSGT00390000009448"/>
<dbReference type="PANTHER" id="PTHR12766:SF7">
    <property type="entry name" value="DEATH DOMAIN-ASSOCIATED PROTEIN 6"/>
    <property type="match status" value="1"/>
</dbReference>
<sequence>MVTDSSLSPLPPAQIDKFINSQESRLCPPDYSDILRVVRRADERHGLGLSRRQLTQIAQDAFRDTGNSLQERRHLDMVYNFGSHLTDGYQPATDPALADPTLDRRLRTNRTVALISLDDVI</sequence>
<dbReference type="STRING" id="7918.ENSLOCP00000000546"/>
<dbReference type="PANTHER" id="PTHR12766">
    <property type="entry name" value="DEATH DOMAIN-ASSOCIATED PROTEIN 6 DAXX"/>
    <property type="match status" value="1"/>
</dbReference>
<dbReference type="HOGENOM" id="CLU_2043412_0_0_1"/>
<dbReference type="Bgee" id="ENSLOCG00000000498">
    <property type="expression patterns" value="Expressed in testis and 13 other cell types or tissues"/>
</dbReference>
<protein>
    <submittedName>
        <fullName evidence="2">Death domain-associated protein 6-like</fullName>
    </submittedName>
</protein>
<dbReference type="OrthoDB" id="7492809at2759"/>
<dbReference type="Ensembl" id="ENSLOCT00000000547.1">
    <property type="protein sequence ID" value="ENSLOCP00000000546.1"/>
    <property type="gene ID" value="ENSLOCG00000000498.1"/>
</dbReference>
<dbReference type="AlphaFoldDB" id="W5LWN9"/>
<dbReference type="eggNOG" id="ENOG502QRS6">
    <property type="taxonomic scope" value="Eukaryota"/>
</dbReference>
<name>W5LWN9_LEPOC</name>
<dbReference type="Pfam" id="PF20920">
    <property type="entry name" value="DAXX_hist_bd"/>
    <property type="match status" value="1"/>
</dbReference>
<dbReference type="OMA" id="ESTFGCH"/>
<dbReference type="Proteomes" id="UP000018468">
    <property type="component" value="Unassembled WGS sequence"/>
</dbReference>
<reference evidence="2" key="2">
    <citation type="submission" date="2025-08" db="UniProtKB">
        <authorList>
            <consortium name="Ensembl"/>
        </authorList>
    </citation>
    <scope>IDENTIFICATION</scope>
</reference>
<accession>W5LWN9</accession>
<evidence type="ECO:0000313" key="3">
    <source>
        <dbReference type="Proteomes" id="UP000018468"/>
    </source>
</evidence>
<reference evidence="2" key="3">
    <citation type="submission" date="2025-09" db="UniProtKB">
        <authorList>
            <consortium name="Ensembl"/>
        </authorList>
    </citation>
    <scope>IDENTIFICATION</scope>
</reference>
<proteinExistence type="predicted"/>
<dbReference type="KEGG" id="loc:102696687"/>
<evidence type="ECO:0000259" key="1">
    <source>
        <dbReference type="Pfam" id="PF20920"/>
    </source>
</evidence>
<reference evidence="3" key="1">
    <citation type="submission" date="2011-12" db="EMBL/GenBank/DDBJ databases">
        <title>The Draft Genome of Lepisosteus oculatus.</title>
        <authorList>
            <consortium name="The Broad Institute Genome Assembly &amp; Analysis Group"/>
            <consortium name="Computational R&amp;D Group"/>
            <consortium name="and Sequencing Platform"/>
            <person name="Di Palma F."/>
            <person name="Alfoldi J."/>
            <person name="Johnson J."/>
            <person name="Berlin A."/>
            <person name="Gnerre S."/>
            <person name="Jaffe D."/>
            <person name="MacCallum I."/>
            <person name="Young S."/>
            <person name="Walker B.J."/>
            <person name="Lander E.S."/>
            <person name="Lindblad-Toh K."/>
        </authorList>
    </citation>
    <scope>NUCLEOTIDE SEQUENCE [LARGE SCALE GENOMIC DNA]</scope>
</reference>
<dbReference type="InParanoid" id="W5LWN9"/>
<feature type="domain" description="Daxx histone-binding" evidence="1">
    <location>
        <begin position="41"/>
        <end position="121"/>
    </location>
</feature>
<dbReference type="InterPro" id="IPR046378">
    <property type="entry name" value="DAXX_histone-bd"/>
</dbReference>
<dbReference type="GO" id="GO:0042393">
    <property type="term" value="F:histone binding"/>
    <property type="evidence" value="ECO:0007669"/>
    <property type="project" value="InterPro"/>
</dbReference>
<keyword evidence="3" id="KW-1185">Reference proteome</keyword>
<dbReference type="InterPro" id="IPR046426">
    <property type="entry name" value="DAXX_histone-bd_sf"/>
</dbReference>
<organism evidence="2 3">
    <name type="scientific">Lepisosteus oculatus</name>
    <name type="common">Spotted gar</name>
    <dbReference type="NCBI Taxonomy" id="7918"/>
    <lineage>
        <taxon>Eukaryota</taxon>
        <taxon>Metazoa</taxon>
        <taxon>Chordata</taxon>
        <taxon>Craniata</taxon>
        <taxon>Vertebrata</taxon>
        <taxon>Euteleostomi</taxon>
        <taxon>Actinopterygii</taxon>
        <taxon>Neopterygii</taxon>
        <taxon>Holostei</taxon>
        <taxon>Semionotiformes</taxon>
        <taxon>Lepisosteidae</taxon>
        <taxon>Lepisosteus</taxon>
    </lineage>
</organism>
<dbReference type="Gene3D" id="1.20.58.2170">
    <property type="match status" value="1"/>
</dbReference>
<evidence type="ECO:0000313" key="2">
    <source>
        <dbReference type="Ensembl" id="ENSLOCP00000000546.1"/>
    </source>
</evidence>